<keyword evidence="2" id="KW-1185">Reference proteome</keyword>
<sequence>MTLVLNRSAASKKRELDQAKAAATRFVNAAIGAKREEFITALPGQEMVYLEKESEAKAYLAADPEPANLDAFPFMKAEAAATGYSAQELAQIILFQSDLWRQIGPLIEATRVGANVAIAAADTSAAIDGILTGFETTVQGFAPP</sequence>
<protein>
    <submittedName>
        <fullName evidence="1">Uncharacterized protein</fullName>
    </submittedName>
</protein>
<reference evidence="1" key="2">
    <citation type="submission" date="2020-09" db="EMBL/GenBank/DDBJ databases">
        <authorList>
            <person name="Sun Q."/>
            <person name="Zhou Y."/>
        </authorList>
    </citation>
    <scope>NUCLEOTIDE SEQUENCE</scope>
    <source>
        <strain evidence="1">CGMCC 1.15880</strain>
    </source>
</reference>
<dbReference type="AlphaFoldDB" id="A0A916R019"/>
<evidence type="ECO:0000313" key="2">
    <source>
        <dbReference type="Proteomes" id="UP000628017"/>
    </source>
</evidence>
<comment type="caution">
    <text evidence="1">The sequence shown here is derived from an EMBL/GenBank/DDBJ whole genome shotgun (WGS) entry which is preliminary data.</text>
</comment>
<proteinExistence type="predicted"/>
<name>A0A916R019_9RHOB</name>
<dbReference type="EMBL" id="BMKA01000003">
    <property type="protein sequence ID" value="GGA23874.1"/>
    <property type="molecule type" value="Genomic_DNA"/>
</dbReference>
<reference evidence="1" key="1">
    <citation type="journal article" date="2014" name="Int. J. Syst. Evol. Microbiol.">
        <title>Complete genome sequence of Corynebacterium casei LMG S-19264T (=DSM 44701T), isolated from a smear-ripened cheese.</title>
        <authorList>
            <consortium name="US DOE Joint Genome Institute (JGI-PGF)"/>
            <person name="Walter F."/>
            <person name="Albersmeier A."/>
            <person name="Kalinowski J."/>
            <person name="Ruckert C."/>
        </authorList>
    </citation>
    <scope>NUCLEOTIDE SEQUENCE</scope>
    <source>
        <strain evidence="1">CGMCC 1.15880</strain>
    </source>
</reference>
<dbReference type="Proteomes" id="UP000628017">
    <property type="component" value="Unassembled WGS sequence"/>
</dbReference>
<gene>
    <name evidence="1" type="ORF">GCM10011498_26000</name>
</gene>
<evidence type="ECO:0000313" key="1">
    <source>
        <dbReference type="EMBL" id="GGA23874.1"/>
    </source>
</evidence>
<accession>A0A916R019</accession>
<organism evidence="1 2">
    <name type="scientific">Neptunicoccus cionae</name>
    <dbReference type="NCBI Taxonomy" id="2035344"/>
    <lineage>
        <taxon>Bacteria</taxon>
        <taxon>Pseudomonadati</taxon>
        <taxon>Pseudomonadota</taxon>
        <taxon>Alphaproteobacteria</taxon>
        <taxon>Rhodobacterales</taxon>
        <taxon>Paracoccaceae</taxon>
        <taxon>Neptunicoccus</taxon>
    </lineage>
</organism>
<dbReference type="RefSeq" id="WP_188676000.1">
    <property type="nucleotide sequence ID" value="NZ_BMKA01000003.1"/>
</dbReference>